<evidence type="ECO:0000256" key="8">
    <source>
        <dbReference type="ARBA" id="ARBA00045164"/>
    </source>
</evidence>
<dbReference type="PANTHER" id="PTHR15536">
    <property type="entry name" value="TACHYKININ-3"/>
    <property type="match status" value="1"/>
</dbReference>
<keyword evidence="12" id="KW-1185">Reference proteome</keyword>
<reference evidence="11 12" key="1">
    <citation type="submission" date="2020-06" db="EMBL/GenBank/DDBJ databases">
        <authorList>
            <consortium name="Wellcome Sanger Institute Data Sharing"/>
        </authorList>
    </citation>
    <scope>NUCLEOTIDE SEQUENCE [LARGE SCALE GENOMIC DNA]</scope>
</reference>
<accession>A0AAY4EIU9</accession>
<comment type="subcellular location">
    <subcellularLocation>
        <location evidence="1">Secreted</location>
    </subcellularLocation>
</comment>
<evidence type="ECO:0000256" key="2">
    <source>
        <dbReference type="ARBA" id="ARBA00007518"/>
    </source>
</evidence>
<keyword evidence="3" id="KW-0964">Secreted</keyword>
<dbReference type="GO" id="GO:0007218">
    <property type="term" value="P:neuropeptide signaling pathway"/>
    <property type="evidence" value="ECO:0007669"/>
    <property type="project" value="UniProtKB-KW"/>
</dbReference>
<dbReference type="GeneID" id="114798559"/>
<evidence type="ECO:0000256" key="9">
    <source>
        <dbReference type="SAM" id="MobiDB-lite"/>
    </source>
</evidence>
<organism evidence="11 12">
    <name type="scientific">Denticeps clupeoides</name>
    <name type="common">denticle herring</name>
    <dbReference type="NCBI Taxonomy" id="299321"/>
    <lineage>
        <taxon>Eukaryota</taxon>
        <taxon>Metazoa</taxon>
        <taxon>Chordata</taxon>
        <taxon>Craniata</taxon>
        <taxon>Vertebrata</taxon>
        <taxon>Euteleostomi</taxon>
        <taxon>Actinopterygii</taxon>
        <taxon>Neopterygii</taxon>
        <taxon>Teleostei</taxon>
        <taxon>Clupei</taxon>
        <taxon>Clupeiformes</taxon>
        <taxon>Denticipitoidei</taxon>
        <taxon>Denticipitidae</taxon>
        <taxon>Denticeps</taxon>
    </lineage>
</organism>
<dbReference type="RefSeq" id="XP_028850193.1">
    <property type="nucleotide sequence ID" value="XM_028994360.1"/>
</dbReference>
<feature type="region of interest" description="Disordered" evidence="9">
    <location>
        <begin position="22"/>
        <end position="45"/>
    </location>
</feature>
<evidence type="ECO:0000256" key="3">
    <source>
        <dbReference type="ARBA" id="ARBA00022525"/>
    </source>
</evidence>
<reference evidence="11" key="2">
    <citation type="submission" date="2025-08" db="UniProtKB">
        <authorList>
            <consortium name="Ensembl"/>
        </authorList>
    </citation>
    <scope>IDENTIFICATION</scope>
</reference>
<proteinExistence type="inferred from homology"/>
<dbReference type="AlphaFoldDB" id="A0AAY4EIU9"/>
<evidence type="ECO:0000256" key="5">
    <source>
        <dbReference type="ARBA" id="ARBA00022729"/>
    </source>
</evidence>
<evidence type="ECO:0000256" key="7">
    <source>
        <dbReference type="ARBA" id="ARBA00023320"/>
    </source>
</evidence>
<feature type="chain" id="PRO_5044260554" description="Neuromedin-K" evidence="10">
    <location>
        <begin position="20"/>
        <end position="127"/>
    </location>
</feature>
<dbReference type="PROSITE" id="PS00267">
    <property type="entry name" value="TACHYKININ"/>
    <property type="match status" value="1"/>
</dbReference>
<comment type="function">
    <text evidence="8">Tachykinins are active peptides which excite neurons, evoke behavioral responses, are potent vasodilators and secretagogues, and contract (directly or indirectly) many smooth muscles. Is a critical central regulator of gonadal function.</text>
</comment>
<dbReference type="PANTHER" id="PTHR15536:SF1">
    <property type="entry name" value="TACHYKININ-3"/>
    <property type="match status" value="1"/>
</dbReference>
<sequence length="127" mass="14537">MSRGLLLIVLFLVAEPSLCQSSCRDLDPQTPESEESPRLRNPSPNFLKRFSDIDYDSFVGLMGRRSSDTDDAPRPQKRDMHDIFVGLMGRRSSDVAAAVGRPWRKEYPETRGGIFFNKCKLRFRRGL</sequence>
<dbReference type="GO" id="GO:0045777">
    <property type="term" value="P:positive regulation of blood pressure"/>
    <property type="evidence" value="ECO:0007669"/>
    <property type="project" value="TreeGrafter"/>
</dbReference>
<dbReference type="InterPro" id="IPR003635">
    <property type="entry name" value="Neurokinin-B/TAC3"/>
</dbReference>
<dbReference type="GeneTree" id="ENSGT00390000000335"/>
<keyword evidence="4" id="KW-0165">Cleavage on pair of basic residues</keyword>
<gene>
    <name evidence="11" type="primary">tac3a</name>
</gene>
<evidence type="ECO:0000313" key="11">
    <source>
        <dbReference type="Ensembl" id="ENSDCDP00010057580.1"/>
    </source>
</evidence>
<keyword evidence="5 10" id="KW-0732">Signal</keyword>
<name>A0AAY4EIU9_9TELE</name>
<dbReference type="Ensembl" id="ENSDCDT00010068266.1">
    <property type="protein sequence ID" value="ENSDCDP00010057580.1"/>
    <property type="gene ID" value="ENSDCDG00010032588.1"/>
</dbReference>
<evidence type="ECO:0000313" key="12">
    <source>
        <dbReference type="Proteomes" id="UP000694580"/>
    </source>
</evidence>
<evidence type="ECO:0000256" key="4">
    <source>
        <dbReference type="ARBA" id="ARBA00022685"/>
    </source>
</evidence>
<keyword evidence="6" id="KW-0027">Amidation</keyword>
<reference evidence="11" key="3">
    <citation type="submission" date="2025-09" db="UniProtKB">
        <authorList>
            <consortium name="Ensembl"/>
        </authorList>
    </citation>
    <scope>IDENTIFICATION</scope>
</reference>
<protein>
    <recommendedName>
        <fullName evidence="13">Neuromedin-K</fullName>
    </recommendedName>
</protein>
<evidence type="ECO:0000256" key="10">
    <source>
        <dbReference type="SAM" id="SignalP"/>
    </source>
</evidence>
<keyword evidence="7" id="KW-0527">Neuropeptide</keyword>
<dbReference type="GO" id="GO:0005576">
    <property type="term" value="C:extracellular region"/>
    <property type="evidence" value="ECO:0007669"/>
    <property type="project" value="UniProtKB-SubCell"/>
</dbReference>
<evidence type="ECO:0008006" key="13">
    <source>
        <dbReference type="Google" id="ProtNLM"/>
    </source>
</evidence>
<comment type="similarity">
    <text evidence="2">Belongs to the tachykinin family.</text>
</comment>
<dbReference type="GO" id="GO:0007217">
    <property type="term" value="P:tachykinin receptor signaling pathway"/>
    <property type="evidence" value="ECO:0007669"/>
    <property type="project" value="InterPro"/>
</dbReference>
<evidence type="ECO:0000256" key="1">
    <source>
        <dbReference type="ARBA" id="ARBA00004613"/>
    </source>
</evidence>
<evidence type="ECO:0000256" key="6">
    <source>
        <dbReference type="ARBA" id="ARBA00022815"/>
    </source>
</evidence>
<feature type="signal peptide" evidence="10">
    <location>
        <begin position="1"/>
        <end position="19"/>
    </location>
</feature>
<dbReference type="Proteomes" id="UP000694580">
    <property type="component" value="Chromosome 10"/>
</dbReference>
<dbReference type="InterPro" id="IPR013055">
    <property type="entry name" value="Tachy_Neuro_lke_CS"/>
</dbReference>